<dbReference type="SUPFAM" id="SSF54495">
    <property type="entry name" value="UBC-like"/>
    <property type="match status" value="1"/>
</dbReference>
<dbReference type="InterPro" id="IPR050339">
    <property type="entry name" value="CC_SR_Kinase"/>
</dbReference>
<dbReference type="Gene3D" id="1.10.510.10">
    <property type="entry name" value="Transferase(Phosphotransferase) domain 1"/>
    <property type="match status" value="2"/>
</dbReference>
<dbReference type="EC" id="2.7.11.1" evidence="1"/>
<dbReference type="InterPro" id="IPR017441">
    <property type="entry name" value="Protein_kinase_ATP_BS"/>
</dbReference>
<evidence type="ECO:0000256" key="7">
    <source>
        <dbReference type="ARBA" id="ARBA00037982"/>
    </source>
</evidence>
<dbReference type="InterPro" id="IPR006575">
    <property type="entry name" value="RWD_dom"/>
</dbReference>
<dbReference type="SUPFAM" id="SSF55681">
    <property type="entry name" value="Class II aaRS and biotin synthetases"/>
    <property type="match status" value="1"/>
</dbReference>
<dbReference type="Proteomes" id="UP001316803">
    <property type="component" value="Unassembled WGS sequence"/>
</dbReference>
<dbReference type="Pfam" id="PF00069">
    <property type="entry name" value="Pkinase"/>
    <property type="match status" value="3"/>
</dbReference>
<feature type="region of interest" description="Disordered" evidence="13">
    <location>
        <begin position="1514"/>
        <end position="1534"/>
    </location>
</feature>
<evidence type="ECO:0000256" key="12">
    <source>
        <dbReference type="PROSITE-ProRule" id="PRU10141"/>
    </source>
</evidence>
<dbReference type="PROSITE" id="PS00107">
    <property type="entry name" value="PROTEIN_KINASE_ATP"/>
    <property type="match status" value="1"/>
</dbReference>
<evidence type="ECO:0000256" key="9">
    <source>
        <dbReference type="ARBA" id="ARBA00048679"/>
    </source>
</evidence>
<evidence type="ECO:0000256" key="8">
    <source>
        <dbReference type="ARBA" id="ARBA00047899"/>
    </source>
</evidence>
<dbReference type="InterPro" id="IPR000719">
    <property type="entry name" value="Prot_kinase_dom"/>
</dbReference>
<dbReference type="GO" id="GO:0005737">
    <property type="term" value="C:cytoplasm"/>
    <property type="evidence" value="ECO:0007669"/>
    <property type="project" value="TreeGrafter"/>
</dbReference>
<dbReference type="InterPro" id="IPR041715">
    <property type="entry name" value="HisRS-like_core"/>
</dbReference>
<proteinExistence type="inferred from homology"/>
<dbReference type="GO" id="GO:0000077">
    <property type="term" value="P:DNA damage checkpoint signaling"/>
    <property type="evidence" value="ECO:0007669"/>
    <property type="project" value="InterPro"/>
</dbReference>
<dbReference type="InterPro" id="IPR016135">
    <property type="entry name" value="UBQ-conjugating_enzyme/RWD"/>
</dbReference>
<evidence type="ECO:0000256" key="4">
    <source>
        <dbReference type="ARBA" id="ARBA00022741"/>
    </source>
</evidence>
<dbReference type="InterPro" id="IPR024435">
    <property type="entry name" value="HisRS-related_dom"/>
</dbReference>
<keyword evidence="3 16" id="KW-0808">Transferase</keyword>
<comment type="caution">
    <text evidence="16">The sequence shown here is derived from an EMBL/GenBank/DDBJ whole genome shotgun (WGS) entry which is preliminary data.</text>
</comment>
<feature type="domain" description="Protein kinase" evidence="14">
    <location>
        <begin position="594"/>
        <end position="1019"/>
    </location>
</feature>
<feature type="compositionally biased region" description="Acidic residues" evidence="13">
    <location>
        <begin position="714"/>
        <end position="728"/>
    </location>
</feature>
<keyword evidence="2" id="KW-0723">Serine/threonine-protein kinase</keyword>
<keyword evidence="16" id="KW-0648">Protein biosynthesis</keyword>
<comment type="catalytic activity">
    <reaction evidence="8">
        <text>L-threonyl-[protein] + ATP = O-phospho-L-threonyl-[protein] + ADP + H(+)</text>
        <dbReference type="Rhea" id="RHEA:46608"/>
        <dbReference type="Rhea" id="RHEA-COMP:11060"/>
        <dbReference type="Rhea" id="RHEA-COMP:11605"/>
        <dbReference type="ChEBI" id="CHEBI:15378"/>
        <dbReference type="ChEBI" id="CHEBI:30013"/>
        <dbReference type="ChEBI" id="CHEBI:30616"/>
        <dbReference type="ChEBI" id="CHEBI:61977"/>
        <dbReference type="ChEBI" id="CHEBI:456216"/>
        <dbReference type="EC" id="2.7.11.1"/>
    </reaction>
</comment>
<name>A0AAN8ELV1_9EURO</name>
<feature type="domain" description="RWD" evidence="15">
    <location>
        <begin position="72"/>
        <end position="181"/>
    </location>
</feature>
<protein>
    <recommendedName>
        <fullName evidence="1">non-specific serine/threonine protein kinase</fullName>
        <ecNumber evidence="1">2.7.11.1</ecNumber>
    </recommendedName>
</protein>
<feature type="compositionally biased region" description="Basic and acidic residues" evidence="13">
    <location>
        <begin position="178"/>
        <end position="188"/>
    </location>
</feature>
<dbReference type="GO" id="GO:0004694">
    <property type="term" value="F:eukaryotic translation initiation factor 2alpha kinase activity"/>
    <property type="evidence" value="ECO:0007669"/>
    <property type="project" value="InterPro"/>
</dbReference>
<feature type="active site" description="Proton acceptor" evidence="10">
    <location>
        <position position="875"/>
    </location>
</feature>
<comment type="similarity">
    <text evidence="7">Belongs to the protein kinase superfamily. Ser/Thr protein kinase family. GCN2 subfamily.</text>
</comment>
<reference evidence="16 17" key="1">
    <citation type="submission" date="2022-12" db="EMBL/GenBank/DDBJ databases">
        <title>Genomic features and morphological characterization of a novel Knufia sp. strain isolated from spacecraft assembly facility.</title>
        <authorList>
            <person name="Teixeira M."/>
            <person name="Chander A.M."/>
            <person name="Stajich J.E."/>
            <person name="Venkateswaran K."/>
        </authorList>
    </citation>
    <scope>NUCLEOTIDE SEQUENCE [LARGE SCALE GENOMIC DNA]</scope>
    <source>
        <strain evidence="16 17">FJI-L2-BK-P2</strain>
    </source>
</reference>
<dbReference type="Gene3D" id="3.30.200.20">
    <property type="entry name" value="Phosphorylase Kinase, domain 1"/>
    <property type="match status" value="1"/>
</dbReference>
<feature type="domain" description="Protein kinase" evidence="14">
    <location>
        <begin position="289"/>
        <end position="558"/>
    </location>
</feature>
<comment type="catalytic activity">
    <reaction evidence="9">
        <text>L-seryl-[protein] + ATP = O-phospho-L-seryl-[protein] + ADP + H(+)</text>
        <dbReference type="Rhea" id="RHEA:17989"/>
        <dbReference type="Rhea" id="RHEA-COMP:9863"/>
        <dbReference type="Rhea" id="RHEA-COMP:11604"/>
        <dbReference type="ChEBI" id="CHEBI:15378"/>
        <dbReference type="ChEBI" id="CHEBI:29999"/>
        <dbReference type="ChEBI" id="CHEBI:30616"/>
        <dbReference type="ChEBI" id="CHEBI:83421"/>
        <dbReference type="ChEBI" id="CHEBI:456216"/>
        <dbReference type="EC" id="2.7.11.1"/>
    </reaction>
</comment>
<dbReference type="SMART" id="SM00591">
    <property type="entry name" value="RWD"/>
    <property type="match status" value="1"/>
</dbReference>
<feature type="region of interest" description="Disordered" evidence="13">
    <location>
        <begin position="1"/>
        <end position="42"/>
    </location>
</feature>
<feature type="region of interest" description="Disordered" evidence="13">
    <location>
        <begin position="238"/>
        <end position="257"/>
    </location>
</feature>
<dbReference type="PANTHER" id="PTHR11042">
    <property type="entry name" value="EUKARYOTIC TRANSLATION INITIATION FACTOR 2-ALPHA KINASE EIF2-ALPHA KINASE -RELATED"/>
    <property type="match status" value="1"/>
</dbReference>
<dbReference type="PROSITE" id="PS50908">
    <property type="entry name" value="RWD"/>
    <property type="match status" value="1"/>
</dbReference>
<evidence type="ECO:0000256" key="1">
    <source>
        <dbReference type="ARBA" id="ARBA00012513"/>
    </source>
</evidence>
<feature type="region of interest" description="Disordered" evidence="13">
    <location>
        <begin position="662"/>
        <end position="765"/>
    </location>
</feature>
<dbReference type="InterPro" id="IPR008271">
    <property type="entry name" value="Ser/Thr_kinase_AS"/>
</dbReference>
<keyword evidence="17" id="KW-1185">Reference proteome</keyword>
<keyword evidence="4 11" id="KW-0547">Nucleotide-binding</keyword>
<evidence type="ECO:0000259" key="14">
    <source>
        <dbReference type="PROSITE" id="PS50011"/>
    </source>
</evidence>
<evidence type="ECO:0000256" key="10">
    <source>
        <dbReference type="PIRSR" id="PIRSR000660-1"/>
    </source>
</evidence>
<dbReference type="SMART" id="SM00220">
    <property type="entry name" value="S_TKc"/>
    <property type="match status" value="1"/>
</dbReference>
<evidence type="ECO:0000256" key="2">
    <source>
        <dbReference type="ARBA" id="ARBA00022527"/>
    </source>
</evidence>
<dbReference type="InterPro" id="IPR011009">
    <property type="entry name" value="Kinase-like_dom_sf"/>
</dbReference>
<dbReference type="Gene3D" id="3.30.930.10">
    <property type="entry name" value="Bira Bifunctional Protein, Domain 2"/>
    <property type="match status" value="1"/>
</dbReference>
<dbReference type="InterPro" id="IPR045864">
    <property type="entry name" value="aa-tRNA-synth_II/BPL/LPL"/>
</dbReference>
<dbReference type="PANTHER" id="PTHR11042:SF136">
    <property type="entry name" value="EIF-2-ALPHA KINASE GCN2"/>
    <property type="match status" value="1"/>
</dbReference>
<accession>A0AAN8ELV1</accession>
<dbReference type="SUPFAM" id="SSF56112">
    <property type="entry name" value="Protein kinase-like (PK-like)"/>
    <property type="match status" value="2"/>
</dbReference>
<dbReference type="PROSITE" id="PS00108">
    <property type="entry name" value="PROTEIN_KINASE_ST"/>
    <property type="match status" value="1"/>
</dbReference>
<keyword evidence="16" id="KW-0396">Initiation factor</keyword>
<evidence type="ECO:0000259" key="15">
    <source>
        <dbReference type="PROSITE" id="PS50908"/>
    </source>
</evidence>
<feature type="compositionally biased region" description="Polar residues" evidence="13">
    <location>
        <begin position="244"/>
        <end position="257"/>
    </location>
</feature>
<dbReference type="EMBL" id="JAKLMC020000010">
    <property type="protein sequence ID" value="KAK5953817.1"/>
    <property type="molecule type" value="Genomic_DNA"/>
</dbReference>
<sequence>MAKKKKTAAALIEQSRPAPADTKHVDGVERPKVSALSPRNSQGNTADLAAIWMDMLGEDAEAVKGFPKQQTEPYAALKALYGREIRLDVGRKTVWGKPKLGFEIAITAQHDASVFVRLDIELPENYPKSGPTIHLLELDPDEDELRLKIKNTIDHITKTQEGDEQMISSIVPEVEETLSKEVSRRAERAQGATLEEERTATEVAAQADASSKQQLAMQRMEAEAAAKEVRLAQDVENQRRRGQLLSSGGSAAEQQSTMGQNYPNSCVVFDHDITCHDFSIDADLTFRAVQPMSVVYQRDDKKVLLACPYRNGDVMTQQLVLKEVRLPPAMDSEAEYRATLAAIETALQETRAFHHAAIVKIHAYKLIQLVDHNSSAHWEVLILSEYAQLSLTALLDMVDGLAAVRIRTYTRSILDALEFYDRKGYVHPAIHAHNILLFGSAHSSYQAKLSDGYGTALQELIERARNTKQADLTQGNWAAPELIGGVSARSSKTCIWELGVVLLQMALGNEMTKTYTSPEDALSRANLDQDFDHLISKMCAISARKRPTAFQLQSHQFFKSHERSIFAPEIRRSTSVPTLSRSKSVFESRWASEWEPVERLGKGGFGVVVKARNRLDGHFYAVKQLRCKSVRDIEEIWGEVRMLAQLNHPGIVRYFGSWSEEEQGDATDTETSTALTDPRSFAIPTDSAAPKSSMFALPSTGHDFMDPALSQIPDVEDDEEVEEESSDSSDDRNIFGYQSAPSDDEDDSQAIESADEADGEPSDPFELQAAANNLDEQPNFFESDGSAAPKERTNIPSRPQPFIVAGGTPSAIRRPPQYYNKPSTLYIQMELCETGTLLDLIKTGLPDRIDEAWRIFRLLLDGLDHIHSLGVVHRDLKPMNIFIDSQKMPKIGDFGLASPGQATVKGHKVATHVAGPMSKGIGTVFYIAPELDDMRANGKYSSKADMFALGVMFFEMCFPFKTGAERVGWMQTINRGDATLPDRFNTEEYKVQGRIIKSLISHDQDQRPAAKELLLDPEIPEPLEEEKEQRFVQRLMHGDPEQFQKVMSNFMSKMATRPQLLAYAHVGKEAFEQSDPYLIDSIQERLSEIFRAHGGVEGNRATTFPVEGFYPNPARFIDPAGFTVQLPYDLTLPFARAIAVQKPKYSKSYCFGTVFRHRGPGIEPLRIPEIDFDLVSYSAQDLSLRDAQVISVLDDCLIKLGSLFSRSFSIVVSHSDLLDLILSACEVPETRFESVKHVLSGLNVGKITWKQVQRDLLSPAVGLTTTSVTSLNHFNFSAAFEEMRDHVLTSLKKLKKEDSAMKATRTLNRLQEVDDYANRLKVRTTVQFSPLSNTSEMLYRGSLMFKCVESKASKTVIVGGRYDALIRNYHTPTQKTFARAAGFRINVLDLASYARTDAQPAGSRASKMKIAIPSSIPARVDVVVTSFDETTLRDTCVELVRNILDAGMSAELSEPFDGMDELENAYADMAKYWLVIVRPIGTTQRAIKVRSPSREETDVLASELIGHLREEVGDRTTTTMEQPTLRRTRSSHGASDRENIVILTPQHKSKKVNRAAIVDSARIAAQELAESMSKTYKVLAIDTDDETLQRLRNTRLADGESWRTLRHAVALTEREYVQEIQEQLMDWSKAGQEGAFLCNYKTNTCIFYDFGKV</sequence>
<dbReference type="PIRSF" id="PIRSF000660">
    <property type="entry name" value="Ser/Thr_PK_GCN2"/>
    <property type="match status" value="1"/>
</dbReference>
<dbReference type="InterPro" id="IPR016255">
    <property type="entry name" value="Gcn2"/>
</dbReference>
<feature type="compositionally biased region" description="Acidic residues" evidence="13">
    <location>
        <begin position="742"/>
        <end position="763"/>
    </location>
</feature>
<evidence type="ECO:0000256" key="11">
    <source>
        <dbReference type="PIRSR" id="PIRSR000660-2"/>
    </source>
</evidence>
<gene>
    <name evidence="16" type="primary">GCN2</name>
    <name evidence="16" type="ORF">OHC33_005086</name>
</gene>
<dbReference type="Gene3D" id="3.10.110.10">
    <property type="entry name" value="Ubiquitin Conjugating Enzyme"/>
    <property type="match status" value="1"/>
</dbReference>
<dbReference type="Pfam" id="PF12745">
    <property type="entry name" value="HGTP_anticodon2"/>
    <property type="match status" value="1"/>
</dbReference>
<evidence type="ECO:0000256" key="6">
    <source>
        <dbReference type="ARBA" id="ARBA00022840"/>
    </source>
</evidence>
<feature type="region of interest" description="Disordered" evidence="13">
    <location>
        <begin position="777"/>
        <end position="801"/>
    </location>
</feature>
<dbReference type="Pfam" id="PF05773">
    <property type="entry name" value="RWD"/>
    <property type="match status" value="1"/>
</dbReference>
<feature type="region of interest" description="Disordered" evidence="13">
    <location>
        <begin position="178"/>
        <end position="199"/>
    </location>
</feature>
<dbReference type="GO" id="GO:0005634">
    <property type="term" value="C:nucleus"/>
    <property type="evidence" value="ECO:0007669"/>
    <property type="project" value="TreeGrafter"/>
</dbReference>
<keyword evidence="5 16" id="KW-0418">Kinase</keyword>
<feature type="compositionally biased region" description="Basic and acidic residues" evidence="13">
    <location>
        <begin position="21"/>
        <end position="32"/>
    </location>
</feature>
<keyword evidence="6 11" id="KW-0067">ATP-binding</keyword>
<dbReference type="PROSITE" id="PS50011">
    <property type="entry name" value="PROTEIN_KINASE_DOM"/>
    <property type="match status" value="2"/>
</dbReference>
<organism evidence="16 17">
    <name type="scientific">Knufia fluminis</name>
    <dbReference type="NCBI Taxonomy" id="191047"/>
    <lineage>
        <taxon>Eukaryota</taxon>
        <taxon>Fungi</taxon>
        <taxon>Dikarya</taxon>
        <taxon>Ascomycota</taxon>
        <taxon>Pezizomycotina</taxon>
        <taxon>Eurotiomycetes</taxon>
        <taxon>Chaetothyriomycetidae</taxon>
        <taxon>Chaetothyriales</taxon>
        <taxon>Trichomeriaceae</taxon>
        <taxon>Knufia</taxon>
    </lineage>
</organism>
<evidence type="ECO:0000313" key="17">
    <source>
        <dbReference type="Proteomes" id="UP001316803"/>
    </source>
</evidence>
<feature type="binding site" evidence="11">
    <location>
        <begin position="600"/>
        <end position="608"/>
    </location>
    <ligand>
        <name>ATP</name>
        <dbReference type="ChEBI" id="CHEBI:30616"/>
    </ligand>
</feature>
<evidence type="ECO:0000256" key="13">
    <source>
        <dbReference type="SAM" id="MobiDB-lite"/>
    </source>
</evidence>
<feature type="binding site" evidence="11 12">
    <location>
        <position position="623"/>
    </location>
    <ligand>
        <name>ATP</name>
        <dbReference type="ChEBI" id="CHEBI:30616"/>
    </ligand>
</feature>
<evidence type="ECO:0000256" key="3">
    <source>
        <dbReference type="ARBA" id="ARBA00022679"/>
    </source>
</evidence>
<evidence type="ECO:0000256" key="5">
    <source>
        <dbReference type="ARBA" id="ARBA00022777"/>
    </source>
</evidence>
<dbReference type="GO" id="GO:0003743">
    <property type="term" value="F:translation initiation factor activity"/>
    <property type="evidence" value="ECO:0007669"/>
    <property type="project" value="UniProtKB-KW"/>
</dbReference>
<evidence type="ECO:0000313" key="16">
    <source>
        <dbReference type="EMBL" id="KAK5953817.1"/>
    </source>
</evidence>
<dbReference type="GO" id="GO:0005524">
    <property type="term" value="F:ATP binding"/>
    <property type="evidence" value="ECO:0007669"/>
    <property type="project" value="UniProtKB-UniRule"/>
</dbReference>
<dbReference type="Pfam" id="PF13393">
    <property type="entry name" value="tRNA-synt_His"/>
    <property type="match status" value="1"/>
</dbReference>